<accession>A0ABS2L961</accession>
<evidence type="ECO:0000313" key="1">
    <source>
        <dbReference type="EMBL" id="MBM7473622.1"/>
    </source>
</evidence>
<sequence length="50" mass="5599">MPESVFGGSNQQSPVFCSGDVLSDEHYRIAKFCRQFLPCFVENVPEDNSS</sequence>
<protein>
    <submittedName>
        <fullName evidence="1">Uncharacterized protein</fullName>
    </submittedName>
</protein>
<reference evidence="1 2" key="1">
    <citation type="submission" date="2021-01" db="EMBL/GenBank/DDBJ databases">
        <title>Sequencing the genomes of 1000 actinobacteria strains.</title>
        <authorList>
            <person name="Klenk H.-P."/>
        </authorList>
    </citation>
    <scope>NUCLEOTIDE SEQUENCE [LARGE SCALE GENOMIC DNA]</scope>
    <source>
        <strain evidence="1 2">DSM 13057</strain>
    </source>
</reference>
<dbReference type="Proteomes" id="UP000776164">
    <property type="component" value="Unassembled WGS sequence"/>
</dbReference>
<evidence type="ECO:0000313" key="2">
    <source>
        <dbReference type="Proteomes" id="UP000776164"/>
    </source>
</evidence>
<proteinExistence type="predicted"/>
<dbReference type="EMBL" id="JAFBBU010000001">
    <property type="protein sequence ID" value="MBM7473622.1"/>
    <property type="molecule type" value="Genomic_DNA"/>
</dbReference>
<keyword evidence="2" id="KW-1185">Reference proteome</keyword>
<comment type="caution">
    <text evidence="1">The sequence shown here is derived from an EMBL/GenBank/DDBJ whole genome shotgun (WGS) entry which is preliminary data.</text>
</comment>
<organism evidence="1 2">
    <name type="scientific">Subtercola frigoramans</name>
    <dbReference type="NCBI Taxonomy" id="120298"/>
    <lineage>
        <taxon>Bacteria</taxon>
        <taxon>Bacillati</taxon>
        <taxon>Actinomycetota</taxon>
        <taxon>Actinomycetes</taxon>
        <taxon>Micrococcales</taxon>
        <taxon>Microbacteriaceae</taxon>
        <taxon>Subtercola</taxon>
    </lineage>
</organism>
<name>A0ABS2L961_9MICO</name>
<gene>
    <name evidence="1" type="ORF">JOE66_003256</name>
</gene>